<proteinExistence type="predicted"/>
<dbReference type="OrthoDB" id="428577at2759"/>
<dbReference type="PANTHER" id="PTHR47725:SF2">
    <property type="entry name" value="UBIQUITIN-LIKE DOMAIN-CONTAINING PROTEIN"/>
    <property type="match status" value="1"/>
</dbReference>
<dbReference type="PROSITE" id="PS50053">
    <property type="entry name" value="UBIQUITIN_2"/>
    <property type="match status" value="1"/>
</dbReference>
<evidence type="ECO:0000313" key="4">
    <source>
        <dbReference type="Proteomes" id="UP000717585"/>
    </source>
</evidence>
<dbReference type="AlphaFoldDB" id="A0A8J6BGS1"/>
<dbReference type="Gene3D" id="3.10.20.90">
    <property type="entry name" value="Phosphatidylinositol 3-kinase Catalytic Subunit, Chain A, domain 1"/>
    <property type="match status" value="1"/>
</dbReference>
<keyword evidence="4" id="KW-1185">Reference proteome</keyword>
<feature type="domain" description="Ubiquitin-like" evidence="2">
    <location>
        <begin position="5"/>
        <end position="77"/>
    </location>
</feature>
<evidence type="ECO:0000259" key="2">
    <source>
        <dbReference type="PROSITE" id="PS50053"/>
    </source>
</evidence>
<dbReference type="Proteomes" id="UP000717585">
    <property type="component" value="Unassembled WGS sequence"/>
</dbReference>
<dbReference type="InterPro" id="IPR029071">
    <property type="entry name" value="Ubiquitin-like_domsf"/>
</dbReference>
<feature type="compositionally biased region" description="Acidic residues" evidence="1">
    <location>
        <begin position="90"/>
        <end position="118"/>
    </location>
</feature>
<comment type="caution">
    <text evidence="3">The sequence shown here is derived from an EMBL/GenBank/DDBJ whole genome shotgun (WGS) entry which is preliminary data.</text>
</comment>
<gene>
    <name evidence="3" type="ORF">J8273_1076</name>
</gene>
<dbReference type="SMART" id="SM00213">
    <property type="entry name" value="UBQ"/>
    <property type="match status" value="1"/>
</dbReference>
<feature type="region of interest" description="Disordered" evidence="1">
    <location>
        <begin position="74"/>
        <end position="118"/>
    </location>
</feature>
<dbReference type="CDD" id="cd17039">
    <property type="entry name" value="Ubl_ubiquitin_like"/>
    <property type="match status" value="1"/>
</dbReference>
<reference evidence="3" key="1">
    <citation type="submission" date="2021-05" db="EMBL/GenBank/DDBJ databases">
        <title>A free-living protist that lacks canonical eukaryotic 1 DNA replication and segregation systems.</title>
        <authorList>
            <person name="Salas-Leiva D.E."/>
            <person name="Tromer E.C."/>
            <person name="Curtis B.A."/>
            <person name="Jerlstrom-Hultqvist J."/>
            <person name="Kolisko M."/>
            <person name="Yi Z."/>
            <person name="Salas-Leiva J.S."/>
            <person name="Gallot-Lavallee L."/>
            <person name="Kops G.J.P.L."/>
            <person name="Archibald J.M."/>
            <person name="Simpson A.G.B."/>
            <person name="Roger A.J."/>
        </authorList>
    </citation>
    <scope>NUCLEOTIDE SEQUENCE</scope>
    <source>
        <strain evidence="3">BICM</strain>
    </source>
</reference>
<evidence type="ECO:0000256" key="1">
    <source>
        <dbReference type="SAM" id="MobiDB-lite"/>
    </source>
</evidence>
<name>A0A8J6BGS1_9EUKA</name>
<dbReference type="SUPFAM" id="SSF54236">
    <property type="entry name" value="Ubiquitin-like"/>
    <property type="match status" value="1"/>
</dbReference>
<protein>
    <submittedName>
        <fullName evidence="3">Ubiquitin family</fullName>
    </submittedName>
</protein>
<sequence length="118" mass="13240">MSHCIRIRRKKLEVFLLVNPTDTVRSVKVQLAAIIQIPAGRQRLLYQNVVLIDNRALEEFAIEDDAEIILTVAKGDDDDFEAPDITPFDAPDEPEEPEEEEAADGEEAVEPADQEVEP</sequence>
<organism evidence="3 4">
    <name type="scientific">Carpediemonas membranifera</name>
    <dbReference type="NCBI Taxonomy" id="201153"/>
    <lineage>
        <taxon>Eukaryota</taxon>
        <taxon>Metamonada</taxon>
        <taxon>Carpediemonas-like organisms</taxon>
        <taxon>Carpediemonas</taxon>
    </lineage>
</organism>
<dbReference type="PANTHER" id="PTHR47725">
    <property type="entry name" value="OS03G0364000 PROTEIN"/>
    <property type="match status" value="1"/>
</dbReference>
<dbReference type="InterPro" id="IPR000626">
    <property type="entry name" value="Ubiquitin-like_dom"/>
</dbReference>
<accession>A0A8J6BGS1</accession>
<evidence type="ECO:0000313" key="3">
    <source>
        <dbReference type="EMBL" id="KAG9397167.1"/>
    </source>
</evidence>
<dbReference type="Pfam" id="PF00240">
    <property type="entry name" value="ubiquitin"/>
    <property type="match status" value="1"/>
</dbReference>
<dbReference type="EMBL" id="JAHDYR010000003">
    <property type="protein sequence ID" value="KAG9397167.1"/>
    <property type="molecule type" value="Genomic_DNA"/>
</dbReference>